<dbReference type="EMBL" id="AP014685">
    <property type="protein sequence ID" value="BAR59557.1"/>
    <property type="molecule type" value="Genomic_DNA"/>
</dbReference>
<name>A0A0E4BTF3_9BRAD</name>
<dbReference type="Proteomes" id="UP000063308">
    <property type="component" value="Chromosome"/>
</dbReference>
<dbReference type="AlphaFoldDB" id="A0A0E4BTF3"/>
<organism evidence="1 2">
    <name type="scientific">Bradyrhizobium diazoefficiens</name>
    <dbReference type="NCBI Taxonomy" id="1355477"/>
    <lineage>
        <taxon>Bacteria</taxon>
        <taxon>Pseudomonadati</taxon>
        <taxon>Pseudomonadota</taxon>
        <taxon>Alphaproteobacteria</taxon>
        <taxon>Hyphomicrobiales</taxon>
        <taxon>Nitrobacteraceae</taxon>
        <taxon>Bradyrhizobium</taxon>
    </lineage>
</organism>
<accession>A0A0E4BTF3</accession>
<sequence length="32" mass="3668">MKIYLLLMLIGALFTAIRFTSPQEQQSESLPQ</sequence>
<proteinExistence type="predicted"/>
<evidence type="ECO:0000313" key="1">
    <source>
        <dbReference type="EMBL" id="BAR59557.1"/>
    </source>
</evidence>
<gene>
    <name evidence="1" type="ORF">NK6_6404</name>
</gene>
<protein>
    <submittedName>
        <fullName evidence="1">Uncharacterized protein</fullName>
    </submittedName>
</protein>
<reference evidence="1 2" key="1">
    <citation type="submission" date="2014-11" db="EMBL/GenBank/DDBJ databases">
        <title>Symbiosis island explosion on the genome of extra-slow-growing strains of soybean bradyrhizobia with massive insertion sequences.</title>
        <authorList>
            <person name="Iida T."/>
            <person name="Minamisawa K."/>
        </authorList>
    </citation>
    <scope>NUCLEOTIDE SEQUENCE [LARGE SCALE GENOMIC DNA]</scope>
    <source>
        <strain evidence="1 2">NK6</strain>
    </source>
</reference>
<evidence type="ECO:0000313" key="2">
    <source>
        <dbReference type="Proteomes" id="UP000063308"/>
    </source>
</evidence>